<dbReference type="GO" id="GO:0003677">
    <property type="term" value="F:DNA binding"/>
    <property type="evidence" value="ECO:0007669"/>
    <property type="project" value="InterPro"/>
</dbReference>
<proteinExistence type="predicted"/>
<organism evidence="2 3">
    <name type="scientific">Cytobacillus oceanisediminis 2691</name>
    <dbReference type="NCBI Taxonomy" id="1196031"/>
    <lineage>
        <taxon>Bacteria</taxon>
        <taxon>Bacillati</taxon>
        <taxon>Bacillota</taxon>
        <taxon>Bacilli</taxon>
        <taxon>Bacillales</taxon>
        <taxon>Bacillaceae</taxon>
        <taxon>Cytobacillus</taxon>
    </lineage>
</organism>
<evidence type="ECO:0000313" key="3">
    <source>
        <dbReference type="Proteomes" id="UP000077856"/>
    </source>
</evidence>
<dbReference type="eggNOG" id="COG1396">
    <property type="taxonomic scope" value="Bacteria"/>
</dbReference>
<dbReference type="Proteomes" id="UP000077856">
    <property type="component" value="Chromosome"/>
</dbReference>
<dbReference type="STRING" id="1196031.A361_25040"/>
<dbReference type="Pfam" id="PF18768">
    <property type="entry name" value="RNPP_C"/>
    <property type="match status" value="1"/>
</dbReference>
<sequence length="295" mass="34855">MSIAEISFGEILQALREYKKLSPEELAKGICTVEDLYSFEKEKKYPALDQLYELAEKLNVEVNYFFHYASSSTFNYVTAVFELIKKYKRERNYQAIYDIIKRERQNPIFKHISHKQFLMWHEGICIYYLSKDVYNSVNTLYTAIDLTNPDRTNLSEREIEILTSIAIIRFEEEEFAVANDIFEEALKNLESLPHILDPKAKLRILYGLSQTLSAREQYESSLQYSNQGIKDCINNELLYLFGEFYYQSGENYIKIDDVDKGIEYINKSKEVFLLQNNERFVKLVEVELEKLLEKC</sequence>
<accession>A0A160MG56</accession>
<name>A0A160MG56_9BACI</name>
<dbReference type="InterPro" id="IPR053163">
    <property type="entry name" value="HTH-type_regulator_Rgg"/>
</dbReference>
<dbReference type="KEGG" id="bon:A361_25040"/>
<dbReference type="InterPro" id="IPR011990">
    <property type="entry name" value="TPR-like_helical_dom_sf"/>
</dbReference>
<dbReference type="SUPFAM" id="SSF48452">
    <property type="entry name" value="TPR-like"/>
    <property type="match status" value="1"/>
</dbReference>
<dbReference type="RefSeq" id="WP_019380755.1">
    <property type="nucleotide sequence ID" value="NZ_CP015506.1"/>
</dbReference>
<reference evidence="2 3" key="1">
    <citation type="submission" date="2016-04" db="EMBL/GenBank/DDBJ databases">
        <title>Complete genome sequence of Bacillus oceanisediminis strain 2691.</title>
        <authorList>
            <person name="Jeong H."/>
            <person name="Kim H.J."/>
            <person name="Lee D.-W."/>
        </authorList>
    </citation>
    <scope>NUCLEOTIDE SEQUENCE [LARGE SCALE GENOMIC DNA]</scope>
    <source>
        <strain evidence="2 3">2691</strain>
    </source>
</reference>
<dbReference type="InterPro" id="IPR041315">
    <property type="entry name" value="PlcR_TPR"/>
</dbReference>
<dbReference type="Gene3D" id="1.10.260.40">
    <property type="entry name" value="lambda repressor-like DNA-binding domains"/>
    <property type="match status" value="1"/>
</dbReference>
<dbReference type="PANTHER" id="PTHR37038:SF14">
    <property type="entry name" value="TRANSCRIPTIONAL ACTIVATOR"/>
    <property type="match status" value="1"/>
</dbReference>
<gene>
    <name evidence="2" type="ORF">A361_25040</name>
</gene>
<dbReference type="SUPFAM" id="SSF47413">
    <property type="entry name" value="lambda repressor-like DNA-binding domains"/>
    <property type="match status" value="1"/>
</dbReference>
<dbReference type="SMART" id="SM00530">
    <property type="entry name" value="HTH_XRE"/>
    <property type="match status" value="1"/>
</dbReference>
<dbReference type="Gene3D" id="1.25.40.10">
    <property type="entry name" value="Tetratricopeptide repeat domain"/>
    <property type="match status" value="1"/>
</dbReference>
<dbReference type="EMBL" id="CP015506">
    <property type="protein sequence ID" value="AND42277.1"/>
    <property type="molecule type" value="Genomic_DNA"/>
</dbReference>
<dbReference type="AlphaFoldDB" id="A0A160MG56"/>
<evidence type="ECO:0000313" key="2">
    <source>
        <dbReference type="EMBL" id="AND42277.1"/>
    </source>
</evidence>
<dbReference type="InterPro" id="IPR001387">
    <property type="entry name" value="Cro/C1-type_HTH"/>
</dbReference>
<dbReference type="PANTHER" id="PTHR37038">
    <property type="entry name" value="TRANSCRIPTIONAL REGULATOR-RELATED"/>
    <property type="match status" value="1"/>
</dbReference>
<dbReference type="CDD" id="cd00093">
    <property type="entry name" value="HTH_XRE"/>
    <property type="match status" value="1"/>
</dbReference>
<protein>
    <recommendedName>
        <fullName evidence="1">HTH cro/C1-type domain-containing protein</fullName>
    </recommendedName>
</protein>
<feature type="domain" description="HTH cro/C1-type" evidence="1">
    <location>
        <begin position="12"/>
        <end position="65"/>
    </location>
</feature>
<dbReference type="PROSITE" id="PS50943">
    <property type="entry name" value="HTH_CROC1"/>
    <property type="match status" value="1"/>
</dbReference>
<dbReference type="InterPro" id="IPR010982">
    <property type="entry name" value="Lambda_DNA-bd_dom_sf"/>
</dbReference>
<evidence type="ECO:0000259" key="1">
    <source>
        <dbReference type="PROSITE" id="PS50943"/>
    </source>
</evidence>